<protein>
    <recommendedName>
        <fullName evidence="4">Peptidase inhibitor family I36 protein</fullName>
    </recommendedName>
</protein>
<keyword evidence="1" id="KW-0812">Transmembrane</keyword>
<reference evidence="2" key="1">
    <citation type="journal article" date="2021" name="Front. Microbiol.">
        <title>Comprehensive Comparative Genomics and Phenotyping of Methylobacterium Species.</title>
        <authorList>
            <person name="Alessa O."/>
            <person name="Ogura Y."/>
            <person name="Fujitani Y."/>
            <person name="Takami H."/>
            <person name="Hayashi T."/>
            <person name="Sahin N."/>
            <person name="Tani A."/>
        </authorList>
    </citation>
    <scope>NUCLEOTIDE SEQUENCE</scope>
    <source>
        <strain evidence="2">NBRC 15689</strain>
    </source>
</reference>
<keyword evidence="1" id="KW-1133">Transmembrane helix</keyword>
<evidence type="ECO:0000256" key="1">
    <source>
        <dbReference type="SAM" id="Phobius"/>
    </source>
</evidence>
<reference evidence="2" key="2">
    <citation type="submission" date="2021-08" db="EMBL/GenBank/DDBJ databases">
        <authorList>
            <person name="Tani A."/>
            <person name="Ola A."/>
            <person name="Ogura Y."/>
            <person name="Katsura K."/>
            <person name="Hayashi T."/>
        </authorList>
    </citation>
    <scope>NUCLEOTIDE SEQUENCE</scope>
    <source>
        <strain evidence="2">NBRC 15689</strain>
    </source>
</reference>
<proteinExistence type="predicted"/>
<dbReference type="RefSeq" id="WP_238309316.1">
    <property type="nucleotide sequence ID" value="NZ_BPQV01000001.1"/>
</dbReference>
<sequence length="236" mass="24904">MQGAIILDEGPQAEPDGAPARGRLRLVLPMALAAGWGALLTFAGLVLFDDFGAETRAAQHRESVANGDESGEDLLRPMGLAAPARRWRDPDETGARAEAPRRIAMAAVGNDASFPPQPPVEAAPPPVAPAAATPLSSPAAEYVGTWGPAAAACGAPSRRRGYIPATISQDGAQAGRTLCRFRSGHREGPTWAMTAECSERGRRWTSQVRLLVEGDRLVWTSAKGTTAYIRCGRRNG</sequence>
<feature type="transmembrane region" description="Helical" evidence="1">
    <location>
        <begin position="26"/>
        <end position="48"/>
    </location>
</feature>
<organism evidence="2 3">
    <name type="scientific">Methylobacterium organophilum</name>
    <dbReference type="NCBI Taxonomy" id="410"/>
    <lineage>
        <taxon>Bacteria</taxon>
        <taxon>Pseudomonadati</taxon>
        <taxon>Pseudomonadota</taxon>
        <taxon>Alphaproteobacteria</taxon>
        <taxon>Hyphomicrobiales</taxon>
        <taxon>Methylobacteriaceae</taxon>
        <taxon>Methylobacterium</taxon>
    </lineage>
</organism>
<evidence type="ECO:0000313" key="2">
    <source>
        <dbReference type="EMBL" id="GJE25362.1"/>
    </source>
</evidence>
<dbReference type="EMBL" id="BPQV01000001">
    <property type="protein sequence ID" value="GJE25362.1"/>
    <property type="molecule type" value="Genomic_DNA"/>
</dbReference>
<keyword evidence="1" id="KW-0472">Membrane</keyword>
<evidence type="ECO:0008006" key="4">
    <source>
        <dbReference type="Google" id="ProtNLM"/>
    </source>
</evidence>
<comment type="caution">
    <text evidence="2">The sequence shown here is derived from an EMBL/GenBank/DDBJ whole genome shotgun (WGS) entry which is preliminary data.</text>
</comment>
<evidence type="ECO:0000313" key="3">
    <source>
        <dbReference type="Proteomes" id="UP001055156"/>
    </source>
</evidence>
<gene>
    <name evidence="2" type="ORF">LKMONMHP_0197</name>
</gene>
<name>A0ABQ4T159_METOR</name>
<accession>A0ABQ4T159</accession>
<keyword evidence="3" id="KW-1185">Reference proteome</keyword>
<dbReference type="Proteomes" id="UP001055156">
    <property type="component" value="Unassembled WGS sequence"/>
</dbReference>